<feature type="compositionally biased region" description="Basic and acidic residues" evidence="1">
    <location>
        <begin position="60"/>
        <end position="95"/>
    </location>
</feature>
<dbReference type="EMBL" id="HBKN01026856">
    <property type="protein sequence ID" value="CAE2309922.1"/>
    <property type="molecule type" value="Transcribed_RNA"/>
</dbReference>
<dbReference type="Pfam" id="PF06658">
    <property type="entry name" value="DUF1168"/>
    <property type="match status" value="1"/>
</dbReference>
<organism evidence="2">
    <name type="scientific">Guillardia theta</name>
    <name type="common">Cryptophyte</name>
    <name type="synonym">Cryptomonas phi</name>
    <dbReference type="NCBI Taxonomy" id="55529"/>
    <lineage>
        <taxon>Eukaryota</taxon>
        <taxon>Cryptophyceae</taxon>
        <taxon>Pyrenomonadales</taxon>
        <taxon>Geminigeraceae</taxon>
        <taxon>Guillardia</taxon>
    </lineage>
</organism>
<gene>
    <name evidence="2" type="ORF">GTHE00462_LOCUS20758</name>
</gene>
<dbReference type="PANTHER" id="PTHR13507">
    <property type="entry name" value="PRKR-INTERACTING PROTEIN 1"/>
    <property type="match status" value="1"/>
</dbReference>
<evidence type="ECO:0000256" key="1">
    <source>
        <dbReference type="SAM" id="MobiDB-lite"/>
    </source>
</evidence>
<feature type="compositionally biased region" description="Basic and acidic residues" evidence="1">
    <location>
        <begin position="23"/>
        <end position="35"/>
    </location>
</feature>
<feature type="compositionally biased region" description="Polar residues" evidence="1">
    <location>
        <begin position="119"/>
        <end position="128"/>
    </location>
</feature>
<evidence type="ECO:0000313" key="2">
    <source>
        <dbReference type="EMBL" id="CAE2309922.1"/>
    </source>
</evidence>
<dbReference type="GO" id="GO:0004860">
    <property type="term" value="F:protein kinase inhibitor activity"/>
    <property type="evidence" value="ECO:0007669"/>
    <property type="project" value="TreeGrafter"/>
</dbReference>
<dbReference type="GO" id="GO:0003725">
    <property type="term" value="F:double-stranded RNA binding"/>
    <property type="evidence" value="ECO:0007669"/>
    <property type="project" value="InterPro"/>
</dbReference>
<accession>A0A7S4NVI0</accession>
<protein>
    <submittedName>
        <fullName evidence="2">Uncharacterized protein</fullName>
    </submittedName>
</protein>
<dbReference type="AlphaFoldDB" id="A0A7S4NVI0"/>
<dbReference type="InterPro" id="IPR009548">
    <property type="entry name" value="Prkrip1"/>
</dbReference>
<feature type="region of interest" description="Disordered" evidence="1">
    <location>
        <begin position="1"/>
        <end position="159"/>
    </location>
</feature>
<sequence>MGRYTSARSFDDRSAEVQAAPTEQEKEEASKKDVLEVSNVMGSTAGAGSGDFHQYRQSRRKEMFRLARMEGEARRQRENEEFERKKRERAEEVEKKHQKRVEKRKKKKMKKMNKGANAGATQNPSAGNQDADEDDSGEDEEEEKKTSFIGPSVPHAPVPHEVFVNGSVEAENVKVKEVQNVRIVDVDEL</sequence>
<feature type="compositionally biased region" description="Basic residues" evidence="1">
    <location>
        <begin position="96"/>
        <end position="113"/>
    </location>
</feature>
<name>A0A7S4NVI0_GUITH</name>
<feature type="compositionally biased region" description="Acidic residues" evidence="1">
    <location>
        <begin position="130"/>
        <end position="142"/>
    </location>
</feature>
<proteinExistence type="predicted"/>
<dbReference type="GO" id="GO:0019901">
    <property type="term" value="F:protein kinase binding"/>
    <property type="evidence" value="ECO:0007669"/>
    <property type="project" value="TreeGrafter"/>
</dbReference>
<dbReference type="PANTHER" id="PTHR13507:SF0">
    <property type="entry name" value="PRKR-INTERACTING PROTEIN 1"/>
    <property type="match status" value="1"/>
</dbReference>
<dbReference type="GO" id="GO:0005730">
    <property type="term" value="C:nucleolus"/>
    <property type="evidence" value="ECO:0007669"/>
    <property type="project" value="TreeGrafter"/>
</dbReference>
<reference evidence="2" key="1">
    <citation type="submission" date="2021-01" db="EMBL/GenBank/DDBJ databases">
        <authorList>
            <person name="Corre E."/>
            <person name="Pelletier E."/>
            <person name="Niang G."/>
            <person name="Scheremetjew M."/>
            <person name="Finn R."/>
            <person name="Kale V."/>
            <person name="Holt S."/>
            <person name="Cochrane G."/>
            <person name="Meng A."/>
            <person name="Brown T."/>
            <person name="Cohen L."/>
        </authorList>
    </citation>
    <scope>NUCLEOTIDE SEQUENCE</scope>
    <source>
        <strain evidence="2">CCMP 2712</strain>
    </source>
</reference>